<evidence type="ECO:0000256" key="4">
    <source>
        <dbReference type="ARBA" id="ARBA00023163"/>
    </source>
</evidence>
<sequence>MDSSTKNIKILVADDHPIFRQGIHRAFSAIKDMEVVEEAINGAEMLQKVRARKVDLVLLDITMEGEWSLEYMKQLKEEFPDLPVVVVSVYPEEHFAMRYLKAGASGYVTKESPLDILINAIRKVAGGGKFLSPEYMEKLTFNFNGFDKQPHEYLTDREFEVFCLLSGGKSLTEIAQKLCLSVKTVSTHRTHILQKMNMKTNSELTQYALLNRLL</sequence>
<evidence type="ECO:0000313" key="9">
    <source>
        <dbReference type="Proteomes" id="UP001157733"/>
    </source>
</evidence>
<dbReference type="Gene3D" id="3.40.50.2300">
    <property type="match status" value="1"/>
</dbReference>
<dbReference type="InterPro" id="IPR011006">
    <property type="entry name" value="CheY-like_superfamily"/>
</dbReference>
<dbReference type="SUPFAM" id="SSF46894">
    <property type="entry name" value="C-terminal effector domain of the bipartite response regulators"/>
    <property type="match status" value="1"/>
</dbReference>
<dbReference type="SUPFAM" id="SSF52172">
    <property type="entry name" value="CheY-like"/>
    <property type="match status" value="1"/>
</dbReference>
<evidence type="ECO:0000259" key="7">
    <source>
        <dbReference type="PROSITE" id="PS50110"/>
    </source>
</evidence>
<evidence type="ECO:0000259" key="6">
    <source>
        <dbReference type="PROSITE" id="PS50043"/>
    </source>
</evidence>
<evidence type="ECO:0000256" key="3">
    <source>
        <dbReference type="ARBA" id="ARBA00023125"/>
    </source>
</evidence>
<evidence type="ECO:0000256" key="2">
    <source>
        <dbReference type="ARBA" id="ARBA00023015"/>
    </source>
</evidence>
<dbReference type="EMBL" id="OX336137">
    <property type="protein sequence ID" value="CAI2717601.1"/>
    <property type="molecule type" value="Genomic_DNA"/>
</dbReference>
<keyword evidence="3" id="KW-0238">DNA-binding</keyword>
<dbReference type="InterPro" id="IPR000792">
    <property type="entry name" value="Tscrpt_reg_LuxR_C"/>
</dbReference>
<dbReference type="SMART" id="SM00421">
    <property type="entry name" value="HTH_LUXR"/>
    <property type="match status" value="1"/>
</dbReference>
<gene>
    <name evidence="8" type="ORF">NSPWAT_0742</name>
</gene>
<dbReference type="InterPro" id="IPR016032">
    <property type="entry name" value="Sig_transdc_resp-reg_C-effctor"/>
</dbReference>
<reference evidence="8 9" key="1">
    <citation type="submission" date="2022-09" db="EMBL/GenBank/DDBJ databases">
        <authorList>
            <person name="Kop L."/>
        </authorList>
    </citation>
    <scope>NUCLEOTIDE SEQUENCE [LARGE SCALE GENOMIC DNA]</scope>
    <source>
        <strain evidence="8 9">347</strain>
    </source>
</reference>
<evidence type="ECO:0000256" key="1">
    <source>
        <dbReference type="ARBA" id="ARBA00022553"/>
    </source>
</evidence>
<proteinExistence type="predicted"/>
<keyword evidence="1 5" id="KW-0597">Phosphoprotein</keyword>
<dbReference type="SMART" id="SM00448">
    <property type="entry name" value="REC"/>
    <property type="match status" value="1"/>
</dbReference>
<keyword evidence="2" id="KW-0805">Transcription regulation</keyword>
<dbReference type="RefSeq" id="WP_282010527.1">
    <property type="nucleotide sequence ID" value="NZ_OX336137.1"/>
</dbReference>
<keyword evidence="9" id="KW-1185">Reference proteome</keyword>
<feature type="modified residue" description="4-aspartylphosphate" evidence="5">
    <location>
        <position position="60"/>
    </location>
</feature>
<accession>A0ABN8W2V7</accession>
<feature type="domain" description="HTH luxR-type" evidence="6">
    <location>
        <begin position="147"/>
        <end position="212"/>
    </location>
</feature>
<dbReference type="PROSITE" id="PS50110">
    <property type="entry name" value="RESPONSE_REGULATORY"/>
    <property type="match status" value="1"/>
</dbReference>
<dbReference type="Proteomes" id="UP001157733">
    <property type="component" value="Chromosome"/>
</dbReference>
<organism evidence="8 9">
    <name type="scientific">Nitrospina watsonii</name>
    <dbReference type="NCBI Taxonomy" id="1323948"/>
    <lineage>
        <taxon>Bacteria</taxon>
        <taxon>Pseudomonadati</taxon>
        <taxon>Nitrospinota/Tectimicrobiota group</taxon>
        <taxon>Nitrospinota</taxon>
        <taxon>Nitrospinia</taxon>
        <taxon>Nitrospinales</taxon>
        <taxon>Nitrospinaceae</taxon>
        <taxon>Nitrospina</taxon>
    </lineage>
</organism>
<dbReference type="PANTHER" id="PTHR43214">
    <property type="entry name" value="TWO-COMPONENT RESPONSE REGULATOR"/>
    <property type="match status" value="1"/>
</dbReference>
<protein>
    <submittedName>
        <fullName evidence="8">Signal transduction response regulator</fullName>
    </submittedName>
</protein>
<dbReference type="InterPro" id="IPR001789">
    <property type="entry name" value="Sig_transdc_resp-reg_receiver"/>
</dbReference>
<dbReference type="PRINTS" id="PR00038">
    <property type="entry name" value="HTHLUXR"/>
</dbReference>
<dbReference type="Pfam" id="PF00072">
    <property type="entry name" value="Response_reg"/>
    <property type="match status" value="1"/>
</dbReference>
<name>A0ABN8W2V7_9BACT</name>
<dbReference type="PROSITE" id="PS50043">
    <property type="entry name" value="HTH_LUXR_2"/>
    <property type="match status" value="1"/>
</dbReference>
<dbReference type="InterPro" id="IPR058245">
    <property type="entry name" value="NreC/VraR/RcsB-like_REC"/>
</dbReference>
<dbReference type="PANTHER" id="PTHR43214:SF41">
    <property type="entry name" value="NITRATE_NITRITE RESPONSE REGULATOR PROTEIN NARP"/>
    <property type="match status" value="1"/>
</dbReference>
<feature type="domain" description="Response regulatory" evidence="7">
    <location>
        <begin position="9"/>
        <end position="125"/>
    </location>
</feature>
<keyword evidence="4" id="KW-0804">Transcription</keyword>
<dbReference type="CDD" id="cd17535">
    <property type="entry name" value="REC_NarL-like"/>
    <property type="match status" value="1"/>
</dbReference>
<evidence type="ECO:0000313" key="8">
    <source>
        <dbReference type="EMBL" id="CAI2717601.1"/>
    </source>
</evidence>
<dbReference type="InterPro" id="IPR039420">
    <property type="entry name" value="WalR-like"/>
</dbReference>
<dbReference type="CDD" id="cd06170">
    <property type="entry name" value="LuxR_C_like"/>
    <property type="match status" value="1"/>
</dbReference>
<dbReference type="Pfam" id="PF00196">
    <property type="entry name" value="GerE"/>
    <property type="match status" value="1"/>
</dbReference>
<evidence type="ECO:0000256" key="5">
    <source>
        <dbReference type="PROSITE-ProRule" id="PRU00169"/>
    </source>
</evidence>